<evidence type="ECO:0000256" key="4">
    <source>
        <dbReference type="ARBA" id="ARBA00022741"/>
    </source>
</evidence>
<evidence type="ECO:0000256" key="8">
    <source>
        <dbReference type="ARBA" id="ARBA00048679"/>
    </source>
</evidence>
<reference evidence="11" key="2">
    <citation type="journal article" date="2014" name="PLoS ONE">
        <title>Genome and Transcriptome Analysis of the Fungal Pathogen Fusarium oxysporum f. sp. cubense Causing Banana Vascular Wilt Disease.</title>
        <authorList>
            <person name="Guo L."/>
            <person name="Han L."/>
            <person name="Yang L."/>
            <person name="Zeng H."/>
            <person name="Fan D."/>
            <person name="Zhu Y."/>
            <person name="Feng Y."/>
            <person name="Wang G."/>
            <person name="Peng C."/>
            <person name="Jiang X."/>
            <person name="Zhou D."/>
            <person name="Ni P."/>
            <person name="Liang C."/>
            <person name="Liu L."/>
            <person name="Wang J."/>
            <person name="Mao C."/>
            <person name="Fang X."/>
            <person name="Peng M."/>
            <person name="Huang J."/>
        </authorList>
    </citation>
    <scope>NUCLEOTIDE SEQUENCE [LARGE SCALE GENOMIC DNA]</scope>
    <source>
        <strain evidence="11">race 4</strain>
    </source>
</reference>
<proteinExistence type="predicted"/>
<protein>
    <recommendedName>
        <fullName evidence="1">non-specific serine/threonine protein kinase</fullName>
        <ecNumber evidence="1">2.7.11.1</ecNumber>
    </recommendedName>
</protein>
<dbReference type="Proteomes" id="UP000016929">
    <property type="component" value="Unassembled WGS sequence"/>
</dbReference>
<evidence type="ECO:0000256" key="5">
    <source>
        <dbReference type="ARBA" id="ARBA00022777"/>
    </source>
</evidence>
<dbReference type="PROSITE" id="PS50011">
    <property type="entry name" value="PROTEIN_KINASE_DOM"/>
    <property type="match status" value="1"/>
</dbReference>
<evidence type="ECO:0000256" key="3">
    <source>
        <dbReference type="ARBA" id="ARBA00022679"/>
    </source>
</evidence>
<keyword evidence="2" id="KW-0723">Serine/threonine-protein kinase</keyword>
<dbReference type="CDD" id="cd00180">
    <property type="entry name" value="PKc"/>
    <property type="match status" value="1"/>
</dbReference>
<dbReference type="STRING" id="1229665.N1RE88"/>
<dbReference type="InterPro" id="IPR050660">
    <property type="entry name" value="NEK_Ser/Thr_kinase"/>
</dbReference>
<dbReference type="PANTHER" id="PTHR43671:SF98">
    <property type="entry name" value="SERINE_THREONINE-PROTEIN KINASE NEK11"/>
    <property type="match status" value="1"/>
</dbReference>
<dbReference type="InterPro" id="IPR008271">
    <property type="entry name" value="Ser/Thr_kinase_AS"/>
</dbReference>
<feature type="domain" description="Protein kinase" evidence="9">
    <location>
        <begin position="115"/>
        <end position="450"/>
    </location>
</feature>
<keyword evidence="4" id="KW-0547">Nucleotide-binding</keyword>
<dbReference type="Pfam" id="PF00069">
    <property type="entry name" value="Pkinase"/>
    <property type="match status" value="1"/>
</dbReference>
<dbReference type="SUPFAM" id="SSF56112">
    <property type="entry name" value="Protein kinase-like (PK-like)"/>
    <property type="match status" value="1"/>
</dbReference>
<sequence length="849" mass="95941">MPTDTDQANARKFAEKVKEKKLQHFLAVLIYAKCSIDAIKEFLDTLVFGNKAEFQEEDQETPNLLPASKEFLERLFSRPSDRRDFFDEQRPFCALVLGSLDLVMIRSDDQKSLPWLEQEQIGSGAFGVVYKVTIPKGHLTTDGDFSQPTSSPMTIARKDFICVDTAEVSFKKEVKAIRDIFSGQATHDNILKSFGTIVIEGKPSTFSLLMPCADLDLQEYMKRNPEISPSDTSTRESIIRSTRELAGALDFLHRKMTTSEGDPIVCYHMDLKPSNILIFHDTRRRSETSIRDMIWKLSDFGLSRVKTRTRSQADLSNLFRTRFKDQPSQASATQNFRGTDMFLPVEAELEGRTMNEKSDIWSFGCILSLLFTYMGEGYKGFGGYSESRLLCSNKNVDCFYQYNKSNIGFEINRGVVEQHEKLIKLAAERSPSEGVAVKYMLKSLEGEVLLIDQGSRCGADRIVELLQATLKKYSTVESELSITENDSMPHSLVQKAQEKVLGLFRRKSKQSLAQTNIRRWRLEVDKKLKYKDSVCSPDGIRVAYWTNKTITLFDDRSGLTNAIPYRRVYTTTDELFNCYIFDVEIDRIHMLAVSPDRNSLACILQDKRGRPSLFTGRIAFNPAPQPTPAARSEHKDAGVCIIDQKATLLELPPGEITCLTLETRNQGYIIIRQGSTLSVNIFIIEPLDMKEQALMQRSTNNNAERLFTDMACLQSDNQSRRSELIIASQAERLFHLRYEGFESSPTVVIHPPIQSYRILKIATVEHSRKILALGSQSGSKSLLLLNIETQSPDVRPKITKMADIGVSAGYQAKLGVSCEGNVTIARIMVDMLEGRYFVFQIDVSNSLGT</sequence>
<dbReference type="HOGENOM" id="CLU_013327_0_0_1"/>
<keyword evidence="10" id="KW-0675">Receptor</keyword>
<keyword evidence="6" id="KW-0067">ATP-binding</keyword>
<dbReference type="InterPro" id="IPR011009">
    <property type="entry name" value="Kinase-like_dom_sf"/>
</dbReference>
<dbReference type="PANTHER" id="PTHR43671">
    <property type="entry name" value="SERINE/THREONINE-PROTEIN KINASE NEK"/>
    <property type="match status" value="1"/>
</dbReference>
<dbReference type="InterPro" id="IPR000719">
    <property type="entry name" value="Prot_kinase_dom"/>
</dbReference>
<dbReference type="GO" id="GO:0005634">
    <property type="term" value="C:nucleus"/>
    <property type="evidence" value="ECO:0007669"/>
    <property type="project" value="TreeGrafter"/>
</dbReference>
<dbReference type="PROSITE" id="PS00108">
    <property type="entry name" value="PROTEIN_KINASE_ST"/>
    <property type="match status" value="1"/>
</dbReference>
<organism evidence="10 11">
    <name type="scientific">Fusarium oxysporum f. sp. cubense (strain race 4)</name>
    <name type="common">Panama disease fungus</name>
    <dbReference type="NCBI Taxonomy" id="2502994"/>
    <lineage>
        <taxon>Eukaryota</taxon>
        <taxon>Fungi</taxon>
        <taxon>Dikarya</taxon>
        <taxon>Ascomycota</taxon>
        <taxon>Pezizomycotina</taxon>
        <taxon>Sordariomycetes</taxon>
        <taxon>Hypocreomycetidae</taxon>
        <taxon>Hypocreales</taxon>
        <taxon>Nectriaceae</taxon>
        <taxon>Fusarium</taxon>
        <taxon>Fusarium oxysporum species complex</taxon>
    </lineage>
</organism>
<evidence type="ECO:0000259" key="9">
    <source>
        <dbReference type="PROSITE" id="PS50011"/>
    </source>
</evidence>
<comment type="catalytic activity">
    <reaction evidence="8">
        <text>L-seryl-[protein] + ATP = O-phospho-L-seryl-[protein] + ADP + H(+)</text>
        <dbReference type="Rhea" id="RHEA:17989"/>
        <dbReference type="Rhea" id="RHEA-COMP:9863"/>
        <dbReference type="Rhea" id="RHEA-COMP:11604"/>
        <dbReference type="ChEBI" id="CHEBI:15378"/>
        <dbReference type="ChEBI" id="CHEBI:29999"/>
        <dbReference type="ChEBI" id="CHEBI:30616"/>
        <dbReference type="ChEBI" id="CHEBI:83421"/>
        <dbReference type="ChEBI" id="CHEBI:456216"/>
        <dbReference type="EC" id="2.7.11.1"/>
    </reaction>
</comment>
<dbReference type="SMART" id="SM00220">
    <property type="entry name" value="S_TKc"/>
    <property type="match status" value="1"/>
</dbReference>
<evidence type="ECO:0000313" key="10">
    <source>
        <dbReference type="EMBL" id="EMT64923.1"/>
    </source>
</evidence>
<evidence type="ECO:0000256" key="7">
    <source>
        <dbReference type="ARBA" id="ARBA00047899"/>
    </source>
</evidence>
<evidence type="ECO:0000256" key="2">
    <source>
        <dbReference type="ARBA" id="ARBA00022527"/>
    </source>
</evidence>
<reference evidence="11" key="1">
    <citation type="submission" date="2012-09" db="EMBL/GenBank/DDBJ databases">
        <title>Genome sequencing and comparative transcriptomics of race 1 and race 4 of banana pathogen: Fusarium oxysporum f. sp. cubense.</title>
        <authorList>
            <person name="Fang X."/>
            <person name="Huang J."/>
        </authorList>
    </citation>
    <scope>NUCLEOTIDE SEQUENCE [LARGE SCALE GENOMIC DNA]</scope>
    <source>
        <strain evidence="11">race 4</strain>
    </source>
</reference>
<keyword evidence="11" id="KW-1185">Reference proteome</keyword>
<keyword evidence="5 10" id="KW-0418">Kinase</keyword>
<keyword evidence="3" id="KW-0808">Transferase</keyword>
<dbReference type="OrthoDB" id="5986190at2759"/>
<evidence type="ECO:0000256" key="1">
    <source>
        <dbReference type="ARBA" id="ARBA00012513"/>
    </source>
</evidence>
<dbReference type="EMBL" id="KB726991">
    <property type="protein sequence ID" value="EMT64923.1"/>
    <property type="molecule type" value="Genomic_DNA"/>
</dbReference>
<name>N1RE88_FUSC4</name>
<dbReference type="EC" id="2.7.11.1" evidence="1"/>
<dbReference type="Gene3D" id="1.10.510.10">
    <property type="entry name" value="Transferase(Phosphotransferase) domain 1"/>
    <property type="match status" value="1"/>
</dbReference>
<dbReference type="AlphaFoldDB" id="N1RE88"/>
<evidence type="ECO:0000313" key="11">
    <source>
        <dbReference type="Proteomes" id="UP000016929"/>
    </source>
</evidence>
<comment type="catalytic activity">
    <reaction evidence="7">
        <text>L-threonyl-[protein] + ATP = O-phospho-L-threonyl-[protein] + ADP + H(+)</text>
        <dbReference type="Rhea" id="RHEA:46608"/>
        <dbReference type="Rhea" id="RHEA-COMP:11060"/>
        <dbReference type="Rhea" id="RHEA-COMP:11605"/>
        <dbReference type="ChEBI" id="CHEBI:15378"/>
        <dbReference type="ChEBI" id="CHEBI:30013"/>
        <dbReference type="ChEBI" id="CHEBI:30616"/>
        <dbReference type="ChEBI" id="CHEBI:61977"/>
        <dbReference type="ChEBI" id="CHEBI:456216"/>
        <dbReference type="EC" id="2.7.11.1"/>
    </reaction>
</comment>
<accession>N1RE88</accession>
<gene>
    <name evidence="10" type="ORF">FOC4_g10007625</name>
</gene>
<dbReference type="GO" id="GO:0005524">
    <property type="term" value="F:ATP binding"/>
    <property type="evidence" value="ECO:0007669"/>
    <property type="project" value="UniProtKB-KW"/>
</dbReference>
<dbReference type="GO" id="GO:0004674">
    <property type="term" value="F:protein serine/threonine kinase activity"/>
    <property type="evidence" value="ECO:0007669"/>
    <property type="project" value="UniProtKB-KW"/>
</dbReference>
<evidence type="ECO:0000256" key="6">
    <source>
        <dbReference type="ARBA" id="ARBA00022840"/>
    </source>
</evidence>